<protein>
    <submittedName>
        <fullName evidence="1">Uncharacterized protein</fullName>
    </submittedName>
</protein>
<organism evidence="1 2">
    <name type="scientific">Halteria grandinella</name>
    <dbReference type="NCBI Taxonomy" id="5974"/>
    <lineage>
        <taxon>Eukaryota</taxon>
        <taxon>Sar</taxon>
        <taxon>Alveolata</taxon>
        <taxon>Ciliophora</taxon>
        <taxon>Intramacronucleata</taxon>
        <taxon>Spirotrichea</taxon>
        <taxon>Stichotrichia</taxon>
        <taxon>Sporadotrichida</taxon>
        <taxon>Halteriidae</taxon>
        <taxon>Halteria</taxon>
    </lineage>
</organism>
<comment type="caution">
    <text evidence="1">The sequence shown here is derived from an EMBL/GenBank/DDBJ whole genome shotgun (WGS) entry which is preliminary data.</text>
</comment>
<dbReference type="Proteomes" id="UP000785679">
    <property type="component" value="Unassembled WGS sequence"/>
</dbReference>
<evidence type="ECO:0000313" key="2">
    <source>
        <dbReference type="Proteomes" id="UP000785679"/>
    </source>
</evidence>
<dbReference type="AlphaFoldDB" id="A0A8J8T3F2"/>
<dbReference type="EMBL" id="RRYP01008068">
    <property type="protein sequence ID" value="TNV80043.1"/>
    <property type="molecule type" value="Genomic_DNA"/>
</dbReference>
<evidence type="ECO:0000313" key="1">
    <source>
        <dbReference type="EMBL" id="TNV80043.1"/>
    </source>
</evidence>
<sequence length="153" mass="17775">MQLPPFINQVPNECSDGKCIMLKLPISFCDKVGNELIKQNQQGVMRAAHCQFYRDLDRLSEVNIFMFTLNKLVNNWIRFKTLAEEARKCYLHKEICMIFTISRGAPFQSFEFNQSFCIALIVTSLIVSIIPRSLSLYKAEDITFLFCYHCKSL</sequence>
<name>A0A8J8T3F2_HALGN</name>
<accession>A0A8J8T3F2</accession>
<proteinExistence type="predicted"/>
<gene>
    <name evidence="1" type="ORF">FGO68_gene3668</name>
</gene>
<keyword evidence="2" id="KW-1185">Reference proteome</keyword>
<reference evidence="1" key="1">
    <citation type="submission" date="2019-06" db="EMBL/GenBank/DDBJ databases">
        <authorList>
            <person name="Zheng W."/>
        </authorList>
    </citation>
    <scope>NUCLEOTIDE SEQUENCE</scope>
    <source>
        <strain evidence="1">QDHG01</strain>
    </source>
</reference>